<dbReference type="CDD" id="cd16917">
    <property type="entry name" value="HATPase_UhpB-NarQ-NarX-like"/>
    <property type="match status" value="1"/>
</dbReference>
<evidence type="ECO:0000256" key="2">
    <source>
        <dbReference type="ARBA" id="ARBA00012438"/>
    </source>
</evidence>
<keyword evidence="9" id="KW-0175">Coiled coil</keyword>
<evidence type="ECO:0000256" key="10">
    <source>
        <dbReference type="SAM" id="MobiDB-lite"/>
    </source>
</evidence>
<gene>
    <name evidence="13" type="ORF">ACFO6V_07690</name>
</gene>
<evidence type="ECO:0000256" key="4">
    <source>
        <dbReference type="ARBA" id="ARBA00022679"/>
    </source>
</evidence>
<keyword evidence="11" id="KW-1133">Transmembrane helix</keyword>
<evidence type="ECO:0000256" key="11">
    <source>
        <dbReference type="SAM" id="Phobius"/>
    </source>
</evidence>
<dbReference type="GO" id="GO:0016301">
    <property type="term" value="F:kinase activity"/>
    <property type="evidence" value="ECO:0007669"/>
    <property type="project" value="UniProtKB-KW"/>
</dbReference>
<keyword evidence="5" id="KW-0547">Nucleotide-binding</keyword>
<evidence type="ECO:0000256" key="8">
    <source>
        <dbReference type="ARBA" id="ARBA00023012"/>
    </source>
</evidence>
<organism evidence="13 14">
    <name type="scientific">Promicromonospora alba</name>
    <dbReference type="NCBI Taxonomy" id="1616110"/>
    <lineage>
        <taxon>Bacteria</taxon>
        <taxon>Bacillati</taxon>
        <taxon>Actinomycetota</taxon>
        <taxon>Actinomycetes</taxon>
        <taxon>Micrococcales</taxon>
        <taxon>Promicromonosporaceae</taxon>
        <taxon>Promicromonospora</taxon>
    </lineage>
</organism>
<dbReference type="InterPro" id="IPR036890">
    <property type="entry name" value="HATPase_C_sf"/>
</dbReference>
<feature type="compositionally biased region" description="Polar residues" evidence="10">
    <location>
        <begin position="1"/>
        <end position="21"/>
    </location>
</feature>
<accession>A0ABV9HEW7</accession>
<feature type="transmembrane region" description="Helical" evidence="11">
    <location>
        <begin position="56"/>
        <end position="74"/>
    </location>
</feature>
<comment type="caution">
    <text evidence="13">The sequence shown here is derived from an EMBL/GenBank/DDBJ whole genome shotgun (WGS) entry which is preliminary data.</text>
</comment>
<dbReference type="SUPFAM" id="SSF55874">
    <property type="entry name" value="ATPase domain of HSP90 chaperone/DNA topoisomerase II/histidine kinase"/>
    <property type="match status" value="1"/>
</dbReference>
<feature type="transmembrane region" description="Helical" evidence="11">
    <location>
        <begin position="31"/>
        <end position="49"/>
    </location>
</feature>
<keyword evidence="7" id="KW-0067">ATP-binding</keyword>
<dbReference type="InterPro" id="IPR050482">
    <property type="entry name" value="Sensor_HK_TwoCompSys"/>
</dbReference>
<dbReference type="Proteomes" id="UP001596011">
    <property type="component" value="Unassembled WGS sequence"/>
</dbReference>
<dbReference type="EMBL" id="JBHSFI010000003">
    <property type="protein sequence ID" value="MFC4628110.1"/>
    <property type="molecule type" value="Genomic_DNA"/>
</dbReference>
<dbReference type="PANTHER" id="PTHR24421:SF10">
    <property type="entry name" value="NITRATE_NITRITE SENSOR PROTEIN NARQ"/>
    <property type="match status" value="1"/>
</dbReference>
<dbReference type="PANTHER" id="PTHR24421">
    <property type="entry name" value="NITRATE/NITRITE SENSOR PROTEIN NARX-RELATED"/>
    <property type="match status" value="1"/>
</dbReference>
<feature type="transmembrane region" description="Helical" evidence="11">
    <location>
        <begin position="140"/>
        <end position="160"/>
    </location>
</feature>
<keyword evidence="11" id="KW-0812">Transmembrane</keyword>
<keyword evidence="6 13" id="KW-0418">Kinase</keyword>
<feature type="coiled-coil region" evidence="9">
    <location>
        <begin position="168"/>
        <end position="195"/>
    </location>
</feature>
<evidence type="ECO:0000256" key="5">
    <source>
        <dbReference type="ARBA" id="ARBA00022741"/>
    </source>
</evidence>
<feature type="region of interest" description="Disordered" evidence="10">
    <location>
        <begin position="1"/>
        <end position="23"/>
    </location>
</feature>
<evidence type="ECO:0000313" key="13">
    <source>
        <dbReference type="EMBL" id="MFC4628110.1"/>
    </source>
</evidence>
<evidence type="ECO:0000259" key="12">
    <source>
        <dbReference type="Pfam" id="PF07730"/>
    </source>
</evidence>
<dbReference type="Pfam" id="PF07730">
    <property type="entry name" value="HisKA_3"/>
    <property type="match status" value="1"/>
</dbReference>
<keyword evidence="8" id="KW-0902">Two-component regulatory system</keyword>
<keyword evidence="3" id="KW-0597">Phosphoprotein</keyword>
<evidence type="ECO:0000256" key="1">
    <source>
        <dbReference type="ARBA" id="ARBA00000085"/>
    </source>
</evidence>
<keyword evidence="11" id="KW-0472">Membrane</keyword>
<name>A0ABV9HEW7_9MICO</name>
<evidence type="ECO:0000256" key="6">
    <source>
        <dbReference type="ARBA" id="ARBA00022777"/>
    </source>
</evidence>
<evidence type="ECO:0000313" key="14">
    <source>
        <dbReference type="Proteomes" id="UP001596011"/>
    </source>
</evidence>
<feature type="transmembrane region" description="Helical" evidence="11">
    <location>
        <begin position="80"/>
        <end position="108"/>
    </location>
</feature>
<dbReference type="EC" id="2.7.13.3" evidence="2"/>
<protein>
    <recommendedName>
        <fullName evidence="2">histidine kinase</fullName>
        <ecNumber evidence="2">2.7.13.3</ecNumber>
    </recommendedName>
</protein>
<keyword evidence="4" id="KW-0808">Transferase</keyword>
<dbReference type="Gene3D" id="1.20.5.1930">
    <property type="match status" value="1"/>
</dbReference>
<feature type="transmembrane region" description="Helical" evidence="11">
    <location>
        <begin position="115"/>
        <end position="134"/>
    </location>
</feature>
<evidence type="ECO:0000256" key="7">
    <source>
        <dbReference type="ARBA" id="ARBA00022840"/>
    </source>
</evidence>
<dbReference type="RefSeq" id="WP_377133882.1">
    <property type="nucleotide sequence ID" value="NZ_JBHSFI010000003.1"/>
</dbReference>
<reference evidence="14" key="1">
    <citation type="journal article" date="2019" name="Int. J. Syst. Evol. Microbiol.">
        <title>The Global Catalogue of Microorganisms (GCM) 10K type strain sequencing project: providing services to taxonomists for standard genome sequencing and annotation.</title>
        <authorList>
            <consortium name="The Broad Institute Genomics Platform"/>
            <consortium name="The Broad Institute Genome Sequencing Center for Infectious Disease"/>
            <person name="Wu L."/>
            <person name="Ma J."/>
        </authorList>
    </citation>
    <scope>NUCLEOTIDE SEQUENCE [LARGE SCALE GENOMIC DNA]</scope>
    <source>
        <strain evidence="14">CCUG 42722</strain>
    </source>
</reference>
<keyword evidence="14" id="KW-1185">Reference proteome</keyword>
<evidence type="ECO:0000256" key="3">
    <source>
        <dbReference type="ARBA" id="ARBA00022553"/>
    </source>
</evidence>
<proteinExistence type="predicted"/>
<dbReference type="InterPro" id="IPR011712">
    <property type="entry name" value="Sig_transdc_His_kin_sub3_dim/P"/>
</dbReference>
<evidence type="ECO:0000256" key="9">
    <source>
        <dbReference type="SAM" id="Coils"/>
    </source>
</evidence>
<sequence>MTEQNEQGPTSEPATTGTTGPRSAGTLLRTILPTLASFAGGLALLRWVLVQGPTGALLWVDVAAGVLACCALLFRRRARTAVALALAAAAAFVATAGVANMVALYGVARHGRLRVAIAVGAADVLAGYVFWLVYPGNNQVYLTVVVNLAIVTAVVASGALRQTQASLLLSYRERAERAEQEQRLRENQVRQAERTRIAREMHDVVTHRISLIALHAGGLMVDPDLSRAAVKDAGELIYGSARQALDELRTALGALRADEPISLEQPSLDRIQDLVGEAVRAGQRVELDMDPALLERARTGVGRDAYRIVQEGLANARKHAPDATALVTLALEEGALRVRVENEVVERSLGVPGAGAGLIGLKERADLAGGTLRYGPSAGRFELVGELPWT</sequence>
<dbReference type="Gene3D" id="3.30.565.10">
    <property type="entry name" value="Histidine kinase-like ATPase, C-terminal domain"/>
    <property type="match status" value="1"/>
</dbReference>
<feature type="domain" description="Signal transduction histidine kinase subgroup 3 dimerisation and phosphoacceptor" evidence="12">
    <location>
        <begin position="193"/>
        <end position="258"/>
    </location>
</feature>
<comment type="catalytic activity">
    <reaction evidence="1">
        <text>ATP + protein L-histidine = ADP + protein N-phospho-L-histidine.</text>
        <dbReference type="EC" id="2.7.13.3"/>
    </reaction>
</comment>